<proteinExistence type="predicted"/>
<gene>
    <name evidence="6" type="ORF">MESINF_0870</name>
</gene>
<dbReference type="Gene3D" id="3.30.700.10">
    <property type="entry name" value="Glycoprotein, Type 4 Pilin"/>
    <property type="match status" value="1"/>
</dbReference>
<dbReference type="InterPro" id="IPR045584">
    <property type="entry name" value="Pilin-like"/>
</dbReference>
<dbReference type="SUPFAM" id="SSF54523">
    <property type="entry name" value="Pili subunits"/>
    <property type="match status" value="1"/>
</dbReference>
<evidence type="ECO:0000313" key="7">
    <source>
        <dbReference type="Proteomes" id="UP000250796"/>
    </source>
</evidence>
<dbReference type="Proteomes" id="UP000250796">
    <property type="component" value="Chromosome MESINF"/>
</dbReference>
<keyword evidence="7" id="KW-1185">Reference proteome</keyword>
<dbReference type="InterPro" id="IPR012902">
    <property type="entry name" value="N_methyl_site"/>
</dbReference>
<accession>A0A7Z7LE33</accession>
<evidence type="ECO:0000256" key="3">
    <source>
        <dbReference type="ARBA" id="ARBA00022764"/>
    </source>
</evidence>
<dbReference type="NCBIfam" id="TIGR02532">
    <property type="entry name" value="IV_pilin_GFxxxE"/>
    <property type="match status" value="1"/>
</dbReference>
<keyword evidence="5" id="KW-0812">Transmembrane</keyword>
<keyword evidence="4" id="KW-0998">Cell outer membrane</keyword>
<protein>
    <submittedName>
        <fullName evidence="6">Putative Prepilin-type N-terminal cleavage/methylation domain-containing protein</fullName>
    </submittedName>
</protein>
<sequence>MDMRREIFGIDRRNGFSLVELLIVLAVIAALIAVVTPIGINAMRKSQAVSVAKDLMTLSKAFAGKIYLDGELPQTINELGRNVSKNPKYGIAWTAGEEREYVIFSNAKVDVQSLRAIITSATSSPFPDLANLEYLSGGLPSDSDELTVYYPFSLGSSGAVESGKLTSLGSTFQEIIPKMIDLIDTFQLTGRVLSTWKDTRYTDLGLNPDEWSLPVNKINYSPRVFSNSSTDNIIIVTPATGYDFRVTYTDGGTSRDNNWWIFYSAEHKKWYHRDYTREVDITKLEIIEEKKS</sequence>
<dbReference type="AlphaFoldDB" id="A0A7Z7LE33"/>
<evidence type="ECO:0000256" key="4">
    <source>
        <dbReference type="ARBA" id="ARBA00023237"/>
    </source>
</evidence>
<keyword evidence="5" id="KW-0472">Membrane</keyword>
<keyword evidence="5" id="KW-1133">Transmembrane helix</keyword>
<dbReference type="KEGG" id="minf:MESINF_0870"/>
<evidence type="ECO:0000256" key="1">
    <source>
        <dbReference type="ARBA" id="ARBA00004203"/>
    </source>
</evidence>
<reference evidence="6 7" key="1">
    <citation type="submission" date="2017-01" db="EMBL/GenBank/DDBJ databases">
        <authorList>
            <person name="Erauso G."/>
        </authorList>
    </citation>
    <scope>NUCLEOTIDE SEQUENCE [LARGE SCALE GENOMIC DNA]</scope>
    <source>
        <strain evidence="6">MESINF1</strain>
    </source>
</reference>
<evidence type="ECO:0000313" key="6">
    <source>
        <dbReference type="EMBL" id="SSC12319.1"/>
    </source>
</evidence>
<dbReference type="GO" id="GO:0009279">
    <property type="term" value="C:cell outer membrane"/>
    <property type="evidence" value="ECO:0007669"/>
    <property type="project" value="UniProtKB-SubCell"/>
</dbReference>
<keyword evidence="3" id="KW-0574">Periplasm</keyword>
<evidence type="ECO:0000256" key="2">
    <source>
        <dbReference type="ARBA" id="ARBA00004418"/>
    </source>
</evidence>
<dbReference type="EMBL" id="LS974202">
    <property type="protein sequence ID" value="SSC12319.1"/>
    <property type="molecule type" value="Genomic_DNA"/>
</dbReference>
<dbReference type="GO" id="GO:0042597">
    <property type="term" value="C:periplasmic space"/>
    <property type="evidence" value="ECO:0007669"/>
    <property type="project" value="UniProtKB-SubCell"/>
</dbReference>
<comment type="subcellular location">
    <subcellularLocation>
        <location evidence="1">Cell outer membrane</location>
        <topology evidence="1">Single-pass membrane protein</topology>
    </subcellularLocation>
    <subcellularLocation>
        <location evidence="2">Periplasm</location>
    </subcellularLocation>
</comment>
<feature type="transmembrane region" description="Helical" evidence="5">
    <location>
        <begin position="21"/>
        <end position="40"/>
    </location>
</feature>
<dbReference type="Pfam" id="PF07963">
    <property type="entry name" value="N_methyl"/>
    <property type="match status" value="1"/>
</dbReference>
<evidence type="ECO:0000256" key="5">
    <source>
        <dbReference type="SAM" id="Phobius"/>
    </source>
</evidence>
<name>A0A7Z7LE33_9BACT</name>
<organism evidence="6 7">
    <name type="scientific">Mesotoga infera</name>
    <dbReference type="NCBI Taxonomy" id="1236046"/>
    <lineage>
        <taxon>Bacteria</taxon>
        <taxon>Thermotogati</taxon>
        <taxon>Thermotogota</taxon>
        <taxon>Thermotogae</taxon>
        <taxon>Kosmotogales</taxon>
        <taxon>Kosmotogaceae</taxon>
        <taxon>Mesotoga</taxon>
    </lineage>
</organism>